<accession>A0A919MWP8</accession>
<evidence type="ECO:0000313" key="3">
    <source>
        <dbReference type="Proteomes" id="UP000647172"/>
    </source>
</evidence>
<feature type="region of interest" description="Disordered" evidence="1">
    <location>
        <begin position="1"/>
        <end position="23"/>
    </location>
</feature>
<comment type="caution">
    <text evidence="2">The sequence shown here is derived from an EMBL/GenBank/DDBJ whole genome shotgun (WGS) entry which is preliminary data.</text>
</comment>
<dbReference type="Proteomes" id="UP000647172">
    <property type="component" value="Unassembled WGS sequence"/>
</dbReference>
<keyword evidence="3" id="KW-1185">Reference proteome</keyword>
<evidence type="ECO:0000313" key="2">
    <source>
        <dbReference type="EMBL" id="GIE52460.1"/>
    </source>
</evidence>
<feature type="region of interest" description="Disordered" evidence="1">
    <location>
        <begin position="121"/>
        <end position="163"/>
    </location>
</feature>
<dbReference type="AlphaFoldDB" id="A0A919MWP8"/>
<reference evidence="2" key="1">
    <citation type="submission" date="2021-01" db="EMBL/GenBank/DDBJ databases">
        <title>Whole genome shotgun sequence of Actinoplanes nipponensis NBRC 14063.</title>
        <authorList>
            <person name="Komaki H."/>
            <person name="Tamura T."/>
        </authorList>
    </citation>
    <scope>NUCLEOTIDE SEQUENCE</scope>
    <source>
        <strain evidence="2">NBRC 14063</strain>
    </source>
</reference>
<gene>
    <name evidence="2" type="ORF">Ani05nite_59940</name>
</gene>
<dbReference type="EMBL" id="BOMQ01000070">
    <property type="protein sequence ID" value="GIE52460.1"/>
    <property type="molecule type" value="Genomic_DNA"/>
</dbReference>
<name>A0A919MWP8_9ACTN</name>
<protein>
    <submittedName>
        <fullName evidence="2">Uncharacterized protein</fullName>
    </submittedName>
</protein>
<sequence length="163" mass="16051">MTVQPGGACNRRASSNGAAAVPPSGRTVVLASAGTVAPAAAEDGGAALPSGVAAGAGVPGSPAEQAARASARLPAVTARAIVFTLHLYPPARRAATRAGSACCRDFQAVTATSPIRFHKQTRLRQTRLPPATNPATSPRSASGSATTARPGSAASTDGSSERP</sequence>
<feature type="compositionally biased region" description="Polar residues" evidence="1">
    <location>
        <begin position="133"/>
        <end position="163"/>
    </location>
</feature>
<proteinExistence type="predicted"/>
<organism evidence="2 3">
    <name type="scientific">Actinoplanes nipponensis</name>
    <dbReference type="NCBI Taxonomy" id="135950"/>
    <lineage>
        <taxon>Bacteria</taxon>
        <taxon>Bacillati</taxon>
        <taxon>Actinomycetota</taxon>
        <taxon>Actinomycetes</taxon>
        <taxon>Micromonosporales</taxon>
        <taxon>Micromonosporaceae</taxon>
        <taxon>Actinoplanes</taxon>
    </lineage>
</organism>
<evidence type="ECO:0000256" key="1">
    <source>
        <dbReference type="SAM" id="MobiDB-lite"/>
    </source>
</evidence>